<keyword evidence="2" id="KW-1185">Reference proteome</keyword>
<dbReference type="AlphaFoldDB" id="A0A7H0LJU7"/>
<dbReference type="Proteomes" id="UP000516148">
    <property type="component" value="Chromosome"/>
</dbReference>
<evidence type="ECO:0000313" key="2">
    <source>
        <dbReference type="Proteomes" id="UP000516148"/>
    </source>
</evidence>
<evidence type="ECO:0000313" key="1">
    <source>
        <dbReference type="EMBL" id="QNQ09950.1"/>
    </source>
</evidence>
<gene>
    <name evidence="1" type="ORF">H3Z74_01455</name>
</gene>
<dbReference type="RefSeq" id="WP_187762258.1">
    <property type="nucleotide sequence ID" value="NZ_CP061038.1"/>
</dbReference>
<sequence length="47" mass="5092">MPENNPAADAALKGVTGLRKWQREVMTAIHEHLKDPAPRATASASPR</sequence>
<name>A0A7H0LJU7_9SPHN</name>
<organism evidence="1 2">
    <name type="scientific">Sphingomonas alpina</name>
    <dbReference type="NCBI Taxonomy" id="653931"/>
    <lineage>
        <taxon>Bacteria</taxon>
        <taxon>Pseudomonadati</taxon>
        <taxon>Pseudomonadota</taxon>
        <taxon>Alphaproteobacteria</taxon>
        <taxon>Sphingomonadales</taxon>
        <taxon>Sphingomonadaceae</taxon>
        <taxon>Sphingomonas</taxon>
    </lineage>
</organism>
<accession>A0A7H0LJU7</accession>
<dbReference type="EMBL" id="CP061038">
    <property type="protein sequence ID" value="QNQ09950.1"/>
    <property type="molecule type" value="Genomic_DNA"/>
</dbReference>
<proteinExistence type="predicted"/>
<protein>
    <submittedName>
        <fullName evidence="1">Uncharacterized protein</fullName>
    </submittedName>
</protein>
<reference evidence="1 2" key="1">
    <citation type="submission" date="2020-09" db="EMBL/GenBank/DDBJ databases">
        <title>Sphingomonas sp., a new species isolated from pork steak.</title>
        <authorList>
            <person name="Heidler von Heilborn D."/>
        </authorList>
    </citation>
    <scope>NUCLEOTIDE SEQUENCE [LARGE SCALE GENOMIC DNA]</scope>
    <source>
        <strain evidence="2">S8-3T</strain>
    </source>
</reference>
<dbReference type="KEGG" id="spap:H3Z74_01455"/>